<comment type="caution">
    <text evidence="4">The sequence shown here is derived from an EMBL/GenBank/DDBJ whole genome shotgun (WGS) entry which is preliminary data.</text>
</comment>
<dbReference type="Pfam" id="PF23544">
    <property type="entry name" value="AtuA_ferredoxin"/>
    <property type="match status" value="1"/>
</dbReference>
<evidence type="ECO:0000256" key="1">
    <source>
        <dbReference type="SAM" id="MobiDB-lite"/>
    </source>
</evidence>
<sequence>MSPVPPASPASPVPPPSPERASVQPSAERVIAQPSAARAAPQPSAERTSAPPSPGAAPATLRIGNFSGFYGDRFDALSDMLAGGGLDVLTGDYLAELTMLILGRDRLRDPALGYAKTFLRQLEGCLGLAHERGVRIVTNAGGVNPASLAARIRELAGRLGIPLRVAHVLGDDLIGRGDWGEGVVTAHAYLGGHGIAACLRAGADIVVTGRVTDAALVTGPATAHFGWGPQEYDKLAGAVVAGHVLECGTQATGGNYAFFAAHGPSAVRRSGFPFAELNEDGSCVITKHDGTSGFVDTGTVTAQLIYETSGARYAGPDVTARLDTVGLSQVGRDRVRVDGVRGEPPPPALKVGLNRFGGWRGEVVFVLTGLDVDAKAALVRDQMEDALGGRRPAELRWELARTDHADAGTEETASALLRLVARDRDQDAVGRALGAAAVELALASYPGFHVSAPPGKGTPYGVFETAYVEQGAVEHVAVLPDGGRRRIPAPARTAELRPVPDPSPVPARSTPSAAPAPAPASRGSAARTPAADARRTRRAPLGLVAGARSGDKGGDANIGVWARHASDGARTDAVWDWLLRTLTTDRLRTLLPECAELRVVRHVLPNLRALNFVVEGLLGEGAAARHRFDPQAKALGEWLRARHLDIPEELLEAPGEGTCTPHGTAAEPPDEPPAGPPRNPPAEPQGGPAAGLLRKPADRSEEPL</sequence>
<feature type="compositionally biased region" description="Basic and acidic residues" evidence="1">
    <location>
        <begin position="695"/>
        <end position="704"/>
    </location>
</feature>
<dbReference type="EMBL" id="BNCD01000001">
    <property type="protein sequence ID" value="GHH69002.1"/>
    <property type="molecule type" value="Genomic_DNA"/>
</dbReference>
<feature type="compositionally biased region" description="Low complexity" evidence="1">
    <location>
        <begin position="32"/>
        <end position="45"/>
    </location>
</feature>
<proteinExistence type="predicted"/>
<dbReference type="Proteomes" id="UP000603708">
    <property type="component" value="Unassembled WGS sequence"/>
</dbReference>
<evidence type="ECO:0000313" key="5">
    <source>
        <dbReference type="Proteomes" id="UP000603708"/>
    </source>
</evidence>
<evidence type="ECO:0000259" key="2">
    <source>
        <dbReference type="Pfam" id="PF07287"/>
    </source>
</evidence>
<gene>
    <name evidence="4" type="ORF">GCM10018793_00720</name>
</gene>
<reference evidence="4" key="2">
    <citation type="submission" date="2020-09" db="EMBL/GenBank/DDBJ databases">
        <authorList>
            <person name="Sun Q."/>
            <person name="Ohkuma M."/>
        </authorList>
    </citation>
    <scope>NUCLEOTIDE SEQUENCE</scope>
    <source>
        <strain evidence="4">JCM 5069</strain>
    </source>
</reference>
<name>A0A919FMD8_9ACTN</name>
<feature type="region of interest" description="Disordered" evidence="1">
    <location>
        <begin position="483"/>
        <end position="548"/>
    </location>
</feature>
<feature type="domain" description="Acyclic terpene utilisation N-terminal" evidence="2">
    <location>
        <begin position="61"/>
        <end position="477"/>
    </location>
</feature>
<dbReference type="PANTHER" id="PTHR47585:SF1">
    <property type="entry name" value="DUF1446 DOMAIN-CONTAINING PROTEIN"/>
    <property type="match status" value="1"/>
</dbReference>
<dbReference type="InterPro" id="IPR056362">
    <property type="entry name" value="AtuA-like_ferredoxin_dom"/>
</dbReference>
<feature type="region of interest" description="Disordered" evidence="1">
    <location>
        <begin position="1"/>
        <end position="58"/>
    </location>
</feature>
<feature type="compositionally biased region" description="Low complexity" evidence="1">
    <location>
        <begin position="506"/>
        <end position="531"/>
    </location>
</feature>
<keyword evidence="5" id="KW-1185">Reference proteome</keyword>
<accession>A0A919FMD8</accession>
<protein>
    <submittedName>
        <fullName evidence="4">Exopolyphosphatase</fullName>
    </submittedName>
</protein>
<dbReference type="Pfam" id="PF07287">
    <property type="entry name" value="AtuA"/>
    <property type="match status" value="1"/>
</dbReference>
<feature type="compositionally biased region" description="Pro residues" evidence="1">
    <location>
        <begin position="671"/>
        <end position="683"/>
    </location>
</feature>
<organism evidence="4 5">
    <name type="scientific">Streptomyces sulfonofaciens</name>
    <dbReference type="NCBI Taxonomy" id="68272"/>
    <lineage>
        <taxon>Bacteria</taxon>
        <taxon>Bacillati</taxon>
        <taxon>Actinomycetota</taxon>
        <taxon>Actinomycetes</taxon>
        <taxon>Kitasatosporales</taxon>
        <taxon>Streptomycetaceae</taxon>
        <taxon>Streptomyces</taxon>
    </lineage>
</organism>
<feature type="compositionally biased region" description="Pro residues" evidence="1">
    <location>
        <begin position="1"/>
        <end position="18"/>
    </location>
</feature>
<evidence type="ECO:0000259" key="3">
    <source>
        <dbReference type="Pfam" id="PF23544"/>
    </source>
</evidence>
<feature type="domain" description="AtuA-like ferredoxin-fold" evidence="3">
    <location>
        <begin position="540"/>
        <end position="641"/>
    </location>
</feature>
<feature type="region of interest" description="Disordered" evidence="1">
    <location>
        <begin position="653"/>
        <end position="704"/>
    </location>
</feature>
<dbReference type="InterPro" id="IPR010839">
    <property type="entry name" value="AtuA_N"/>
</dbReference>
<evidence type="ECO:0000313" key="4">
    <source>
        <dbReference type="EMBL" id="GHH69002.1"/>
    </source>
</evidence>
<dbReference type="AlphaFoldDB" id="A0A919FMD8"/>
<reference evidence="4" key="1">
    <citation type="journal article" date="2014" name="Int. J. Syst. Evol. Microbiol.">
        <title>Complete genome sequence of Corynebacterium casei LMG S-19264T (=DSM 44701T), isolated from a smear-ripened cheese.</title>
        <authorList>
            <consortium name="US DOE Joint Genome Institute (JGI-PGF)"/>
            <person name="Walter F."/>
            <person name="Albersmeier A."/>
            <person name="Kalinowski J."/>
            <person name="Ruckert C."/>
        </authorList>
    </citation>
    <scope>NUCLEOTIDE SEQUENCE</scope>
    <source>
        <strain evidence="4">JCM 5069</strain>
    </source>
</reference>
<dbReference type="PANTHER" id="PTHR47585">
    <property type="match status" value="1"/>
</dbReference>